<dbReference type="Proteomes" id="UP000253772">
    <property type="component" value="Chromosome c1"/>
</dbReference>
<evidence type="ECO:0000256" key="2">
    <source>
        <dbReference type="ARBA" id="ARBA00023015"/>
    </source>
</evidence>
<keyword evidence="4" id="KW-0804">Transcription</keyword>
<evidence type="ECO:0000313" key="6">
    <source>
        <dbReference type="Proteomes" id="UP000253772"/>
    </source>
</evidence>
<dbReference type="PANTHER" id="PTHR30537">
    <property type="entry name" value="HTH-TYPE TRANSCRIPTIONAL REGULATOR"/>
    <property type="match status" value="1"/>
</dbReference>
<sequence>MPSATRPNDNWDDYRYFLAVARSGTLSAAAEQLGTEHTTVARHIHALERTLNTRLFHKSHTGYALTDAGERLLATAETIEGALLASKAAAAGEQEIAGIVRIGAPDGFGSMFLAPRIHALTERHPRLEVEIFAAARIFSLTRREADIAIGLSGAEHLRVASRRLTDYRMFVYGTKSYLKRAAQIRTKADLAQHPFVGYVEELLFSPELSFSGAVGVELPARVRCTNLLTQVHATLSGHCLCIIPAYVAADFPALVPVLPDAVAVTRTFHMHVHEDHWKSAHVRAVANFIAEEVEANTGLFLDGTG</sequence>
<dbReference type="PANTHER" id="PTHR30537:SF3">
    <property type="entry name" value="TRANSCRIPTIONAL REGULATORY PROTEIN"/>
    <property type="match status" value="1"/>
</dbReference>
<keyword evidence="3" id="KW-0238">DNA-binding</keyword>
<dbReference type="GO" id="GO:0003700">
    <property type="term" value="F:DNA-binding transcription factor activity"/>
    <property type="evidence" value="ECO:0007669"/>
    <property type="project" value="InterPro"/>
</dbReference>
<dbReference type="EMBL" id="CP037900">
    <property type="protein sequence ID" value="QBP09600.1"/>
    <property type="molecule type" value="Genomic_DNA"/>
</dbReference>
<dbReference type="GeneID" id="60822259"/>
<dbReference type="SUPFAM" id="SSF46785">
    <property type="entry name" value="Winged helix' DNA-binding domain"/>
    <property type="match status" value="1"/>
</dbReference>
<keyword evidence="2" id="KW-0805">Transcription regulation</keyword>
<dbReference type="GO" id="GO:0006351">
    <property type="term" value="P:DNA-templated transcription"/>
    <property type="evidence" value="ECO:0007669"/>
    <property type="project" value="TreeGrafter"/>
</dbReference>
<evidence type="ECO:0000256" key="3">
    <source>
        <dbReference type="ARBA" id="ARBA00023125"/>
    </source>
</evidence>
<dbReference type="PROSITE" id="PS50931">
    <property type="entry name" value="HTH_LYSR"/>
    <property type="match status" value="1"/>
</dbReference>
<proteinExistence type="inferred from homology"/>
<dbReference type="OrthoDB" id="570111at2"/>
<dbReference type="RefSeq" id="WP_008649637.1">
    <property type="nucleotide sequence ID" value="NZ_CP026544.1"/>
</dbReference>
<dbReference type="InterPro" id="IPR005119">
    <property type="entry name" value="LysR_subst-bd"/>
</dbReference>
<evidence type="ECO:0000256" key="1">
    <source>
        <dbReference type="ARBA" id="ARBA00009437"/>
    </source>
</evidence>
<organism evidence="5 6">
    <name type="scientific">Cupriavidus metallidurans</name>
    <dbReference type="NCBI Taxonomy" id="119219"/>
    <lineage>
        <taxon>Bacteria</taxon>
        <taxon>Pseudomonadati</taxon>
        <taxon>Pseudomonadota</taxon>
        <taxon>Betaproteobacteria</taxon>
        <taxon>Burkholderiales</taxon>
        <taxon>Burkholderiaceae</taxon>
        <taxon>Cupriavidus</taxon>
    </lineage>
</organism>
<dbReference type="AlphaFoldDB" id="A0A2L0X0J4"/>
<name>A0A2L0X0J4_9BURK</name>
<dbReference type="SUPFAM" id="SSF53850">
    <property type="entry name" value="Periplasmic binding protein-like II"/>
    <property type="match status" value="1"/>
</dbReference>
<dbReference type="InterPro" id="IPR058163">
    <property type="entry name" value="LysR-type_TF_proteobact-type"/>
</dbReference>
<accession>A0A2L0X0J4</accession>
<protein>
    <submittedName>
        <fullName evidence="5">LysR family transcriptional regulator</fullName>
    </submittedName>
</protein>
<reference evidence="5 6" key="1">
    <citation type="submission" date="2019-03" db="EMBL/GenBank/DDBJ databases">
        <title>Comparative insights into the high quality Complete genome sequence of highly metal resistant Cupriavidus metallidurans strain BS1 isolated from a gold-copper mine.</title>
        <authorList>
            <person name="Mazhar H.S."/>
            <person name="Rensing C."/>
        </authorList>
    </citation>
    <scope>NUCLEOTIDE SEQUENCE [LARGE SCALE GENOMIC DNA]</scope>
    <source>
        <strain evidence="5 6">BS1</strain>
    </source>
</reference>
<dbReference type="Pfam" id="PF00126">
    <property type="entry name" value="HTH_1"/>
    <property type="match status" value="1"/>
</dbReference>
<dbReference type="Pfam" id="PF03466">
    <property type="entry name" value="LysR_substrate"/>
    <property type="match status" value="1"/>
</dbReference>
<dbReference type="Gene3D" id="3.40.190.290">
    <property type="match status" value="1"/>
</dbReference>
<dbReference type="GO" id="GO:0043565">
    <property type="term" value="F:sequence-specific DNA binding"/>
    <property type="evidence" value="ECO:0007669"/>
    <property type="project" value="TreeGrafter"/>
</dbReference>
<dbReference type="InterPro" id="IPR036390">
    <property type="entry name" value="WH_DNA-bd_sf"/>
</dbReference>
<dbReference type="Gene3D" id="1.10.10.10">
    <property type="entry name" value="Winged helix-like DNA-binding domain superfamily/Winged helix DNA-binding domain"/>
    <property type="match status" value="1"/>
</dbReference>
<dbReference type="InterPro" id="IPR036388">
    <property type="entry name" value="WH-like_DNA-bd_sf"/>
</dbReference>
<dbReference type="InterPro" id="IPR000847">
    <property type="entry name" value="LysR_HTH_N"/>
</dbReference>
<gene>
    <name evidence="5" type="ORF">DDF84_007405</name>
</gene>
<evidence type="ECO:0000313" key="5">
    <source>
        <dbReference type="EMBL" id="QBP09600.1"/>
    </source>
</evidence>
<comment type="similarity">
    <text evidence="1">Belongs to the LysR transcriptional regulatory family.</text>
</comment>
<evidence type="ECO:0000256" key="4">
    <source>
        <dbReference type="ARBA" id="ARBA00023163"/>
    </source>
</evidence>